<keyword evidence="14" id="KW-1185">Reference proteome</keyword>
<dbReference type="InterPro" id="IPR015812">
    <property type="entry name" value="Integrin_bsu"/>
</dbReference>
<evidence type="ECO:0000313" key="15">
    <source>
        <dbReference type="RefSeq" id="XP_013856441.1"/>
    </source>
</evidence>
<keyword evidence="9 12" id="KW-0472">Membrane</keyword>
<dbReference type="SMART" id="SM01242">
    <property type="entry name" value="Integrin_B_tail"/>
    <property type="match status" value="1"/>
</dbReference>
<feature type="domain" description="Integrin beta subunit tail" evidence="13">
    <location>
        <begin position="119"/>
        <end position="206"/>
    </location>
</feature>
<gene>
    <name evidence="15" type="primary">LOC106512350</name>
</gene>
<comment type="subcellular location">
    <subcellularLocation>
        <location evidence="1">Membrane</location>
        <topology evidence="1">Single-pass type I membrane protein</topology>
    </subcellularLocation>
</comment>
<dbReference type="FunFam" id="2.10.25.10:FF:000036">
    <property type="entry name" value="Integrin beta"/>
    <property type="match status" value="1"/>
</dbReference>
<keyword evidence="5" id="KW-0732">Signal</keyword>
<dbReference type="GO" id="GO:0033627">
    <property type="term" value="P:cell adhesion mediated by integrin"/>
    <property type="evidence" value="ECO:0007669"/>
    <property type="project" value="TreeGrafter"/>
</dbReference>
<dbReference type="Gene3D" id="4.10.1240.30">
    <property type="match status" value="1"/>
</dbReference>
<feature type="transmembrane region" description="Helical" evidence="12">
    <location>
        <begin position="206"/>
        <end position="228"/>
    </location>
</feature>
<dbReference type="InParanoid" id="A0A2I4ALV4"/>
<dbReference type="PROSITE" id="PS52047">
    <property type="entry name" value="I_EGF_2"/>
    <property type="match status" value="1"/>
</dbReference>
<dbReference type="RefSeq" id="XP_013856441.1">
    <property type="nucleotide sequence ID" value="XM_014000987.1"/>
</dbReference>
<dbReference type="InterPro" id="IPR012896">
    <property type="entry name" value="Integrin_bsu_tail"/>
</dbReference>
<dbReference type="GO" id="GO:0016477">
    <property type="term" value="P:cell migration"/>
    <property type="evidence" value="ECO:0007669"/>
    <property type="project" value="TreeGrafter"/>
</dbReference>
<dbReference type="InterPro" id="IPR057243">
    <property type="entry name" value="Integrin_I-EGF_CS"/>
</dbReference>
<reference evidence="15" key="1">
    <citation type="submission" date="2025-08" db="UniProtKB">
        <authorList>
            <consortium name="RefSeq"/>
        </authorList>
    </citation>
    <scope>IDENTIFICATION</scope>
</reference>
<keyword evidence="8 15" id="KW-0401">Integrin</keyword>
<protein>
    <submittedName>
        <fullName evidence="15">Integrin beta-4</fullName>
    </submittedName>
</protein>
<evidence type="ECO:0000256" key="10">
    <source>
        <dbReference type="ARBA" id="ARBA00023157"/>
    </source>
</evidence>
<dbReference type="SUPFAM" id="SSF69687">
    <property type="entry name" value="Integrin beta tail domain"/>
    <property type="match status" value="1"/>
</dbReference>
<keyword evidence="6" id="KW-0677">Repeat</keyword>
<dbReference type="GeneID" id="106512350"/>
<evidence type="ECO:0000256" key="8">
    <source>
        <dbReference type="ARBA" id="ARBA00023037"/>
    </source>
</evidence>
<feature type="non-terminal residue" evidence="15">
    <location>
        <position position="230"/>
    </location>
</feature>
<evidence type="ECO:0000256" key="1">
    <source>
        <dbReference type="ARBA" id="ARBA00004479"/>
    </source>
</evidence>
<dbReference type="PANTHER" id="PTHR10082">
    <property type="entry name" value="INTEGRIN BETA SUBUNIT"/>
    <property type="match status" value="1"/>
</dbReference>
<comment type="similarity">
    <text evidence="2">Belongs to the integrin beta chain family.</text>
</comment>
<dbReference type="Pfam" id="PF23106">
    <property type="entry name" value="EGF_Teneurin"/>
    <property type="match status" value="1"/>
</dbReference>
<evidence type="ECO:0000256" key="5">
    <source>
        <dbReference type="ARBA" id="ARBA00022729"/>
    </source>
</evidence>
<evidence type="ECO:0000256" key="2">
    <source>
        <dbReference type="ARBA" id="ARBA00007449"/>
    </source>
</evidence>
<evidence type="ECO:0000256" key="3">
    <source>
        <dbReference type="ARBA" id="ARBA00022536"/>
    </source>
</evidence>
<dbReference type="GO" id="GO:0009986">
    <property type="term" value="C:cell surface"/>
    <property type="evidence" value="ECO:0007669"/>
    <property type="project" value="TreeGrafter"/>
</dbReference>
<dbReference type="GO" id="GO:0007160">
    <property type="term" value="P:cell-matrix adhesion"/>
    <property type="evidence" value="ECO:0007669"/>
    <property type="project" value="TreeGrafter"/>
</dbReference>
<evidence type="ECO:0000256" key="12">
    <source>
        <dbReference type="SAM" id="Phobius"/>
    </source>
</evidence>
<keyword evidence="10" id="KW-1015">Disulfide bond</keyword>
<keyword evidence="3" id="KW-0245">EGF-like domain</keyword>
<dbReference type="SUPFAM" id="SSF57196">
    <property type="entry name" value="EGF/Laminin"/>
    <property type="match status" value="2"/>
</dbReference>
<evidence type="ECO:0000313" key="14">
    <source>
        <dbReference type="Proteomes" id="UP000192220"/>
    </source>
</evidence>
<keyword evidence="4 12" id="KW-0812">Transmembrane</keyword>
<name>A0A2I4ALV4_AUSLI</name>
<dbReference type="Pfam" id="PF07965">
    <property type="entry name" value="Integrin_B_tail"/>
    <property type="match status" value="1"/>
</dbReference>
<dbReference type="KEGG" id="alim:106512350"/>
<dbReference type="GO" id="GO:0005178">
    <property type="term" value="F:integrin binding"/>
    <property type="evidence" value="ECO:0007669"/>
    <property type="project" value="TreeGrafter"/>
</dbReference>
<accession>A0A2I4ALV4</accession>
<dbReference type="InterPro" id="IPR036349">
    <property type="entry name" value="Integrin_bsu_tail_dom_sf"/>
</dbReference>
<evidence type="ECO:0000256" key="11">
    <source>
        <dbReference type="ARBA" id="ARBA00023180"/>
    </source>
</evidence>
<dbReference type="PROSITE" id="PS00243">
    <property type="entry name" value="I_EGF_1"/>
    <property type="match status" value="1"/>
</dbReference>
<dbReference type="Gene3D" id="2.10.25.10">
    <property type="entry name" value="Laminin"/>
    <property type="match status" value="3"/>
</dbReference>
<evidence type="ECO:0000256" key="7">
    <source>
        <dbReference type="ARBA" id="ARBA00022989"/>
    </source>
</evidence>
<organism evidence="14 15">
    <name type="scientific">Austrofundulus limnaeus</name>
    <name type="common">Annual killifish</name>
    <dbReference type="NCBI Taxonomy" id="52670"/>
    <lineage>
        <taxon>Eukaryota</taxon>
        <taxon>Metazoa</taxon>
        <taxon>Chordata</taxon>
        <taxon>Craniata</taxon>
        <taxon>Vertebrata</taxon>
        <taxon>Euteleostomi</taxon>
        <taxon>Actinopterygii</taxon>
        <taxon>Neopterygii</taxon>
        <taxon>Teleostei</taxon>
        <taxon>Neoteleostei</taxon>
        <taxon>Acanthomorphata</taxon>
        <taxon>Ovalentaria</taxon>
        <taxon>Atherinomorphae</taxon>
        <taxon>Cyprinodontiformes</taxon>
        <taxon>Rivulidae</taxon>
        <taxon>Austrofundulus</taxon>
    </lineage>
</organism>
<dbReference type="Proteomes" id="UP000192220">
    <property type="component" value="Unplaced"/>
</dbReference>
<keyword evidence="7 12" id="KW-1133">Transmembrane helix</keyword>
<proteinExistence type="inferred from homology"/>
<evidence type="ECO:0000256" key="4">
    <source>
        <dbReference type="ARBA" id="ARBA00022692"/>
    </source>
</evidence>
<evidence type="ECO:0000256" key="6">
    <source>
        <dbReference type="ARBA" id="ARBA00022737"/>
    </source>
</evidence>
<keyword evidence="11" id="KW-0325">Glycoprotein</keyword>
<dbReference type="AlphaFoldDB" id="A0A2I4ALV4"/>
<evidence type="ECO:0000256" key="9">
    <source>
        <dbReference type="ARBA" id="ARBA00023136"/>
    </source>
</evidence>
<dbReference type="GO" id="GO:0007229">
    <property type="term" value="P:integrin-mediated signaling pathway"/>
    <property type="evidence" value="ECO:0007669"/>
    <property type="project" value="UniProtKB-KW"/>
</dbReference>
<dbReference type="OrthoDB" id="410592at2759"/>
<dbReference type="PANTHER" id="PTHR10082:SF42">
    <property type="entry name" value="INTEGRIN BETA-4"/>
    <property type="match status" value="1"/>
</dbReference>
<dbReference type="GO" id="GO:0098609">
    <property type="term" value="P:cell-cell adhesion"/>
    <property type="evidence" value="ECO:0007669"/>
    <property type="project" value="TreeGrafter"/>
</dbReference>
<dbReference type="GO" id="GO:0008305">
    <property type="term" value="C:integrin complex"/>
    <property type="evidence" value="ECO:0007669"/>
    <property type="project" value="TreeGrafter"/>
</dbReference>
<dbReference type="GO" id="GO:0005925">
    <property type="term" value="C:focal adhesion"/>
    <property type="evidence" value="ECO:0007669"/>
    <property type="project" value="TreeGrafter"/>
</dbReference>
<evidence type="ECO:0000259" key="13">
    <source>
        <dbReference type="SMART" id="SM01242"/>
    </source>
</evidence>
<sequence length="230" mass="25493">MTEPCSGRGDCLACGTCVCYNPDQFEGPYCQYDKTQCQRFAGFLCNERGSCVMGQCACADGWEGSACECPKSNQTCLDDKGLVCGGRGKCVCGRCECPNSGIEMSATCEPNFQFQLGVCEGTRSCVQCQAWRTGELKQEADCDTCPFKVTMVKELKEREKVLDSCSFRDEDDDCTYHYTVDPSEDPTANEIMVEVLEKKDCPGAGLLWLLPLFLFLLLLLALLLLCCWKY</sequence>
<dbReference type="STRING" id="52670.A0A2I4ALV4"/>